<dbReference type="Pfam" id="PF18909">
    <property type="entry name" value="dGTP_diPhyd_N"/>
    <property type="match status" value="1"/>
</dbReference>
<dbReference type="KEGG" id="vg:40236374"/>
<feature type="region of interest" description="Disordered" evidence="1">
    <location>
        <begin position="1"/>
        <end position="54"/>
    </location>
</feature>
<evidence type="ECO:0000259" key="2">
    <source>
        <dbReference type="Pfam" id="PF18909"/>
    </source>
</evidence>
<evidence type="ECO:0000313" key="4">
    <source>
        <dbReference type="Proteomes" id="UP000259253"/>
    </source>
</evidence>
<dbReference type="RefSeq" id="YP_009639577.1">
    <property type="nucleotide sequence ID" value="NC_042352.1"/>
</dbReference>
<feature type="compositionally biased region" description="Basic and acidic residues" evidence="1">
    <location>
        <begin position="25"/>
        <end position="34"/>
    </location>
</feature>
<proteinExistence type="predicted"/>
<dbReference type="InterPro" id="IPR036412">
    <property type="entry name" value="HAD-like_sf"/>
</dbReference>
<dbReference type="InterPro" id="IPR023214">
    <property type="entry name" value="HAD_sf"/>
</dbReference>
<dbReference type="GeneID" id="40236374"/>
<reference evidence="3 4" key="1">
    <citation type="submission" date="2017-07" db="EMBL/GenBank/DDBJ databases">
        <title>Characterization of ecologically diverse viruses infecting co-occurring strains of cosmopolitan hyperhalophilic Bacteroidetes.</title>
        <authorList>
            <person name="Villamor J."/>
            <person name="Ramos-Barbero M.D."/>
            <person name="Gonzalez-Torres P."/>
            <person name="Gabaldon T."/>
            <person name="Rollesso-Mora R."/>
            <person name="Meseguer I."/>
            <person name="Martinez-Garcia M."/>
            <person name="Santos F."/>
            <person name="Anton J."/>
        </authorList>
    </citation>
    <scope>NUCLEOTIDE SEQUENCE [LARGE SCALE GENOMIC DNA]</scope>
</reference>
<accession>A0A2I6UH10</accession>
<feature type="compositionally biased region" description="Basic residues" evidence="1">
    <location>
        <begin position="1"/>
        <end position="12"/>
    </location>
</feature>
<keyword evidence="4" id="KW-1185">Reference proteome</keyword>
<dbReference type="InterPro" id="IPR044038">
    <property type="entry name" value="dATP/dGTP_diPOhydrolase_N"/>
</dbReference>
<dbReference type="Gene3D" id="3.40.50.1000">
    <property type="entry name" value="HAD superfamily/HAD-like"/>
    <property type="match status" value="1"/>
</dbReference>
<feature type="domain" description="dATP/dGTP diphosphohydrolase N-terminal" evidence="2">
    <location>
        <begin position="41"/>
        <end position="143"/>
    </location>
</feature>
<evidence type="ECO:0000313" key="3">
    <source>
        <dbReference type="EMBL" id="AUO79274.1"/>
    </source>
</evidence>
<sequence length="330" mass="38401">MSKETARRHHKRPEAPEQTDAAGWSEEKANKEQFEDSSGGSGVKYDAGKPSPARLPSRAVFEVSRVFKHGAEKYDETDKLHDNNWRQGMNWSRLMDAALRHIYAFKQGEDLDRDSGMSHIAHAICSLMMLEEFRHIFPEGDDRDHKWRRGRGYVLDIDGVLANFTKAFQQKAQRMDLVDEVQTPTHWGFPFDDEKVWEAIRDRGLNEFYAEEIEPYFPGSELPVDPVAYVTHRPCDTETTRKWLFENGFPQAPVVTVEEDKVQAANRIADVQDRPLTFVDDRFKNFRELNRAGHHCLLYDRKMNRHHDVGPNYRISDLTELKDDSTYEQT</sequence>
<protein>
    <recommendedName>
        <fullName evidence="2">dATP/dGTP diphosphohydrolase N-terminal domain-containing protein</fullName>
    </recommendedName>
</protein>
<dbReference type="Proteomes" id="UP000259253">
    <property type="component" value="Segment"/>
</dbReference>
<dbReference type="SUPFAM" id="SSF56784">
    <property type="entry name" value="HAD-like"/>
    <property type="match status" value="1"/>
</dbReference>
<name>A0A2I6UH10_9CAUD</name>
<dbReference type="EMBL" id="MF580961">
    <property type="protein sequence ID" value="AUO79274.1"/>
    <property type="molecule type" value="Genomic_DNA"/>
</dbReference>
<evidence type="ECO:0000256" key="1">
    <source>
        <dbReference type="SAM" id="MobiDB-lite"/>
    </source>
</evidence>
<organism evidence="3 4">
    <name type="scientific">Salinibacter phage M31CR41-2</name>
    <dbReference type="NCBI Taxonomy" id="2681614"/>
    <lineage>
        <taxon>Viruses</taxon>
        <taxon>Duplodnaviria</taxon>
        <taxon>Heunggongvirae</taxon>
        <taxon>Uroviricota</taxon>
        <taxon>Caudoviricetes</taxon>
        <taxon>Kairosalinivirus</taxon>
        <taxon>Kairosalinivirus M31CR412</taxon>
    </lineage>
</organism>